<dbReference type="Gene3D" id="1.20.1280.50">
    <property type="match status" value="1"/>
</dbReference>
<dbReference type="InterPro" id="IPR036047">
    <property type="entry name" value="F-box-like_dom_sf"/>
</dbReference>
<organism evidence="2 3">
    <name type="scientific">Polyplax serrata</name>
    <name type="common">Common mouse louse</name>
    <dbReference type="NCBI Taxonomy" id="468196"/>
    <lineage>
        <taxon>Eukaryota</taxon>
        <taxon>Metazoa</taxon>
        <taxon>Ecdysozoa</taxon>
        <taxon>Arthropoda</taxon>
        <taxon>Hexapoda</taxon>
        <taxon>Insecta</taxon>
        <taxon>Pterygota</taxon>
        <taxon>Neoptera</taxon>
        <taxon>Paraneoptera</taxon>
        <taxon>Psocodea</taxon>
        <taxon>Troctomorpha</taxon>
        <taxon>Phthiraptera</taxon>
        <taxon>Anoplura</taxon>
        <taxon>Polyplacidae</taxon>
        <taxon>Polyplax</taxon>
    </lineage>
</organism>
<evidence type="ECO:0000313" key="3">
    <source>
        <dbReference type="Proteomes" id="UP001359485"/>
    </source>
</evidence>
<feature type="domain" description="F-box" evidence="1">
    <location>
        <begin position="1"/>
        <end position="46"/>
    </location>
</feature>
<evidence type="ECO:0000259" key="1">
    <source>
        <dbReference type="PROSITE" id="PS50181"/>
    </source>
</evidence>
<dbReference type="Proteomes" id="UP001359485">
    <property type="component" value="Unassembled WGS sequence"/>
</dbReference>
<dbReference type="CDD" id="cd09917">
    <property type="entry name" value="F-box_SF"/>
    <property type="match status" value="1"/>
</dbReference>
<dbReference type="PROSITE" id="PS50181">
    <property type="entry name" value="FBOX"/>
    <property type="match status" value="1"/>
</dbReference>
<sequence>MDFLPDEIILLILELSSGYDLTTSFQFVSTRWNYLINRSDTIWRGDVKQKGLTEQMCKDNLCEVLKRTPKLKYLQIGGICRSQEYNEESLNRTEDILQTIRVYNRELEYLHVIDRFPLTPTLLQGTKLKHLRLTISKLSNRRSKINELKRIFGYFPDVDNFWIDFYQRLQFNCQKNISGWKISLEVQLDAENDFM</sequence>
<keyword evidence="3" id="KW-1185">Reference proteome</keyword>
<name>A0ABR1AT15_POLSC</name>
<dbReference type="InterPro" id="IPR001810">
    <property type="entry name" value="F-box_dom"/>
</dbReference>
<evidence type="ECO:0000313" key="2">
    <source>
        <dbReference type="EMBL" id="KAK6627003.1"/>
    </source>
</evidence>
<dbReference type="EMBL" id="JAWJWF010000045">
    <property type="protein sequence ID" value="KAK6627003.1"/>
    <property type="molecule type" value="Genomic_DNA"/>
</dbReference>
<proteinExistence type="predicted"/>
<reference evidence="2 3" key="1">
    <citation type="submission" date="2023-09" db="EMBL/GenBank/DDBJ databases">
        <title>Genomes of two closely related lineages of the louse Polyplax serrata with different host specificities.</title>
        <authorList>
            <person name="Martinu J."/>
            <person name="Tarabai H."/>
            <person name="Stefka J."/>
            <person name="Hypsa V."/>
        </authorList>
    </citation>
    <scope>NUCLEOTIDE SEQUENCE [LARGE SCALE GENOMIC DNA]</scope>
    <source>
        <strain evidence="2">98ZLc_SE</strain>
    </source>
</reference>
<comment type="caution">
    <text evidence="2">The sequence shown here is derived from an EMBL/GenBank/DDBJ whole genome shotgun (WGS) entry which is preliminary data.</text>
</comment>
<gene>
    <name evidence="2" type="ORF">RUM44_009480</name>
</gene>
<dbReference type="SUPFAM" id="SSF81383">
    <property type="entry name" value="F-box domain"/>
    <property type="match status" value="1"/>
</dbReference>
<protein>
    <recommendedName>
        <fullName evidence="1">F-box domain-containing protein</fullName>
    </recommendedName>
</protein>
<dbReference type="Pfam" id="PF12937">
    <property type="entry name" value="F-box-like"/>
    <property type="match status" value="1"/>
</dbReference>
<accession>A0ABR1AT15</accession>